<sequence>MSTLTHPQIGQIKGLSKDDTTQYLGIPYGTLTSRFATAVPPSYPSASPLDATQHAPTCLQPPGTAAMEQGLIQQPLSFTDRSMSDLTSLCLSITVPANTPASAKLPVFAFVHGGGFALGSTTWPQYDFARLVRMSVERGTPMIGVGINYRVGVPGFLYGKDMGEAGYKPNRGLADQQLALKWVKKYIGGFGGDGDNVTLGGESAGGAAVTYHLHQEEALFRRAVPMSGSDLLVKSTPLEVAEGAYQKAVELLGLQGSGKEKVAAMEKMEWMEMLGKLGMAVQTGPVVDGEIVKFVTTYESLTKQPLPGATWSDLLIGDCTFDGSILGLRIGGKKDGIAGKFVAAVEKTLPAETAKQLLSIYNISASTDDDTAFILILRFMNDIGFYAPLAAYAANFVAAGRNAYVYHFNVPNPWDGMWKGEANHILDVAYLFQNYNEKIPSDAGREVAKKMGATFIDFVVGKAPLEKRTSGGGKAVVFGEDSVQITDDVPTQTGRREAFEKLGREIGFDALDKTFGTFLMS</sequence>
<evidence type="ECO:0000256" key="2">
    <source>
        <dbReference type="ARBA" id="ARBA00022801"/>
    </source>
</evidence>
<comment type="similarity">
    <text evidence="1 3">Belongs to the type-B carboxylesterase/lipase family.</text>
</comment>
<accession>A0A2K1QT58</accession>
<dbReference type="EC" id="3.1.1.-" evidence="3"/>
<dbReference type="STRING" id="2082308.A0A2K1QT58"/>
<dbReference type="PROSITE" id="PS00122">
    <property type="entry name" value="CARBOXYLESTERASE_B_1"/>
    <property type="match status" value="1"/>
</dbReference>
<protein>
    <recommendedName>
        <fullName evidence="3">Carboxylic ester hydrolase</fullName>
        <ecNumber evidence="3">3.1.1.-</ecNumber>
    </recommendedName>
</protein>
<dbReference type="SUPFAM" id="SSF53474">
    <property type="entry name" value="alpha/beta-Hydrolases"/>
    <property type="match status" value="1"/>
</dbReference>
<dbReference type="Gene3D" id="3.40.50.1820">
    <property type="entry name" value="alpha/beta hydrolase"/>
    <property type="match status" value="1"/>
</dbReference>
<name>A0A2K1QT58_9PEZI</name>
<evidence type="ECO:0000256" key="3">
    <source>
        <dbReference type="RuleBase" id="RU361235"/>
    </source>
</evidence>
<dbReference type="InParanoid" id="A0A2K1QT58"/>
<keyword evidence="6" id="KW-1185">Reference proteome</keyword>
<dbReference type="InterPro" id="IPR019826">
    <property type="entry name" value="Carboxylesterase_B_AS"/>
</dbReference>
<evidence type="ECO:0000256" key="1">
    <source>
        <dbReference type="ARBA" id="ARBA00005964"/>
    </source>
</evidence>
<evidence type="ECO:0000313" key="6">
    <source>
        <dbReference type="Proteomes" id="UP000243797"/>
    </source>
</evidence>
<dbReference type="EMBL" id="NKHZ01000045">
    <property type="protein sequence ID" value="PNS18120.1"/>
    <property type="molecule type" value="Genomic_DNA"/>
</dbReference>
<proteinExistence type="inferred from homology"/>
<dbReference type="Pfam" id="PF00135">
    <property type="entry name" value="COesterase"/>
    <property type="match status" value="1"/>
</dbReference>
<dbReference type="PANTHER" id="PTHR43142">
    <property type="entry name" value="CARBOXYLIC ESTER HYDROLASE"/>
    <property type="match status" value="1"/>
</dbReference>
<dbReference type="InterPro" id="IPR029058">
    <property type="entry name" value="AB_hydrolase_fold"/>
</dbReference>
<organism evidence="5 6">
    <name type="scientific">Sphaceloma murrayae</name>
    <dbReference type="NCBI Taxonomy" id="2082308"/>
    <lineage>
        <taxon>Eukaryota</taxon>
        <taxon>Fungi</taxon>
        <taxon>Dikarya</taxon>
        <taxon>Ascomycota</taxon>
        <taxon>Pezizomycotina</taxon>
        <taxon>Dothideomycetes</taxon>
        <taxon>Dothideomycetidae</taxon>
        <taxon>Myriangiales</taxon>
        <taxon>Elsinoaceae</taxon>
        <taxon>Sphaceloma</taxon>
    </lineage>
</organism>
<dbReference type="Proteomes" id="UP000243797">
    <property type="component" value="Unassembled WGS sequence"/>
</dbReference>
<dbReference type="PANTHER" id="PTHR43142:SF11">
    <property type="entry name" value="CARBOXYLIC ESTER HYDROLASE"/>
    <property type="match status" value="1"/>
</dbReference>
<feature type="domain" description="Carboxylesterase type B" evidence="4">
    <location>
        <begin position="8"/>
        <end position="466"/>
    </location>
</feature>
<dbReference type="InterPro" id="IPR002018">
    <property type="entry name" value="CarbesteraseB"/>
</dbReference>
<dbReference type="OrthoDB" id="6846267at2759"/>
<dbReference type="GO" id="GO:0016787">
    <property type="term" value="F:hydrolase activity"/>
    <property type="evidence" value="ECO:0007669"/>
    <property type="project" value="UniProtKB-KW"/>
</dbReference>
<keyword evidence="2 3" id="KW-0378">Hydrolase</keyword>
<evidence type="ECO:0000313" key="5">
    <source>
        <dbReference type="EMBL" id="PNS18120.1"/>
    </source>
</evidence>
<reference evidence="5 6" key="1">
    <citation type="submission" date="2017-06" db="EMBL/GenBank/DDBJ databases">
        <title>Draft genome sequence of a variant of Elsinoe murrayae.</title>
        <authorList>
            <person name="Cheng Q."/>
        </authorList>
    </citation>
    <scope>NUCLEOTIDE SEQUENCE [LARGE SCALE GENOMIC DNA]</scope>
    <source>
        <strain evidence="5 6">CQ-2017a</strain>
    </source>
</reference>
<gene>
    <name evidence="5" type="ORF">CAC42_3565</name>
</gene>
<evidence type="ECO:0000259" key="4">
    <source>
        <dbReference type="Pfam" id="PF00135"/>
    </source>
</evidence>
<comment type="caution">
    <text evidence="5">The sequence shown here is derived from an EMBL/GenBank/DDBJ whole genome shotgun (WGS) entry which is preliminary data.</text>
</comment>
<dbReference type="AlphaFoldDB" id="A0A2K1QT58"/>